<reference evidence="1" key="1">
    <citation type="journal article" date="2014" name="Front. Microbiol.">
        <title>High frequency of phylogenetically diverse reductive dehalogenase-homologous genes in deep subseafloor sedimentary metagenomes.</title>
        <authorList>
            <person name="Kawai M."/>
            <person name="Futagami T."/>
            <person name="Toyoda A."/>
            <person name="Takaki Y."/>
            <person name="Nishi S."/>
            <person name="Hori S."/>
            <person name="Arai W."/>
            <person name="Tsubouchi T."/>
            <person name="Morono Y."/>
            <person name="Uchiyama I."/>
            <person name="Ito T."/>
            <person name="Fujiyama A."/>
            <person name="Inagaki F."/>
            <person name="Takami H."/>
        </authorList>
    </citation>
    <scope>NUCLEOTIDE SEQUENCE</scope>
    <source>
        <strain evidence="1">Expedition CK06-06</strain>
    </source>
</reference>
<protein>
    <recommendedName>
        <fullName evidence="2">PKD domain-containing protein</fullName>
    </recommendedName>
</protein>
<dbReference type="InterPro" id="IPR035986">
    <property type="entry name" value="PKD_dom_sf"/>
</dbReference>
<name>X1PZ30_9ZZZZ</name>
<evidence type="ECO:0008006" key="2">
    <source>
        <dbReference type="Google" id="ProtNLM"/>
    </source>
</evidence>
<dbReference type="EMBL" id="BARV01044581">
    <property type="protein sequence ID" value="GAI61527.1"/>
    <property type="molecule type" value="Genomic_DNA"/>
</dbReference>
<accession>X1PZ30</accession>
<comment type="caution">
    <text evidence="1">The sequence shown here is derived from an EMBL/GenBank/DDBJ whole genome shotgun (WGS) entry which is preliminary data.</text>
</comment>
<gene>
    <name evidence="1" type="ORF">S06H3_65880</name>
</gene>
<dbReference type="AlphaFoldDB" id="X1PZ30"/>
<dbReference type="SUPFAM" id="SSF49299">
    <property type="entry name" value="PKD domain"/>
    <property type="match status" value="1"/>
</dbReference>
<organism evidence="1">
    <name type="scientific">marine sediment metagenome</name>
    <dbReference type="NCBI Taxonomy" id="412755"/>
    <lineage>
        <taxon>unclassified sequences</taxon>
        <taxon>metagenomes</taxon>
        <taxon>ecological metagenomes</taxon>
    </lineage>
</organism>
<evidence type="ECO:0000313" key="1">
    <source>
        <dbReference type="EMBL" id="GAI61527.1"/>
    </source>
</evidence>
<sequence length="80" mass="8843">NATGEDGIVDFAYDIATSTLNYYKQDFYPLMDPYGSSRPLIVYAGGQYKAAVNESVEFKGIPVGGSPPYSFYWDFGDGYN</sequence>
<proteinExistence type="predicted"/>
<feature type="non-terminal residue" evidence="1">
    <location>
        <position position="80"/>
    </location>
</feature>
<feature type="non-terminal residue" evidence="1">
    <location>
        <position position="1"/>
    </location>
</feature>